<feature type="transmembrane region" description="Helical" evidence="6">
    <location>
        <begin position="281"/>
        <end position="302"/>
    </location>
</feature>
<keyword evidence="9" id="KW-1185">Reference proteome</keyword>
<evidence type="ECO:0000313" key="9">
    <source>
        <dbReference type="Proteomes" id="UP000757604"/>
    </source>
</evidence>
<evidence type="ECO:0000256" key="4">
    <source>
        <dbReference type="ARBA" id="ARBA00022989"/>
    </source>
</evidence>
<keyword evidence="3 6" id="KW-0812">Transmembrane</keyword>
<feature type="transmembrane region" description="Helical" evidence="6">
    <location>
        <begin position="208"/>
        <end position="228"/>
    </location>
</feature>
<feature type="transmembrane region" description="Helical" evidence="6">
    <location>
        <begin position="121"/>
        <end position="140"/>
    </location>
</feature>
<feature type="transmembrane region" description="Helical" evidence="6">
    <location>
        <begin position="370"/>
        <end position="394"/>
    </location>
</feature>
<organism evidence="8 9">
    <name type="scientific">Rhizobium herbae</name>
    <dbReference type="NCBI Taxonomy" id="508661"/>
    <lineage>
        <taxon>Bacteria</taxon>
        <taxon>Pseudomonadati</taxon>
        <taxon>Pseudomonadota</taxon>
        <taxon>Alphaproteobacteria</taxon>
        <taxon>Hyphomicrobiales</taxon>
        <taxon>Rhizobiaceae</taxon>
        <taxon>Rhizobium/Agrobacterium group</taxon>
        <taxon>Rhizobium</taxon>
    </lineage>
</organism>
<comment type="caution">
    <text evidence="8">The sequence shown here is derived from an EMBL/GenBank/DDBJ whole genome shotgun (WGS) entry which is preliminary data.</text>
</comment>
<gene>
    <name evidence="8" type="ORF">JNB71_16795</name>
</gene>
<reference evidence="8 9" key="1">
    <citation type="journal article" date="2021" name="MBio">
        <title>Poor Competitiveness of Bradyrhizobium in Pigeon Pea Root Colonization in Indian Soils.</title>
        <authorList>
            <person name="Chalasani D."/>
            <person name="Basu A."/>
            <person name="Pullabhotla S.V.S.R.N."/>
            <person name="Jorrin B."/>
            <person name="Neal A.L."/>
            <person name="Poole P.S."/>
            <person name="Podile A.R."/>
            <person name="Tkacz A."/>
        </authorList>
    </citation>
    <scope>NUCLEOTIDE SEQUENCE [LARGE SCALE GENOMIC DNA]</scope>
    <source>
        <strain evidence="8 9">HU44</strain>
    </source>
</reference>
<dbReference type="PANTHER" id="PTHR42718:SF9">
    <property type="entry name" value="MAJOR FACILITATOR SUPERFAMILY MULTIDRUG TRANSPORTER MFSC"/>
    <property type="match status" value="1"/>
</dbReference>
<feature type="transmembrane region" description="Helical" evidence="6">
    <location>
        <begin position="60"/>
        <end position="80"/>
    </location>
</feature>
<feature type="domain" description="Major facilitator superfamily (MFS) profile" evidence="7">
    <location>
        <begin position="22"/>
        <end position="525"/>
    </location>
</feature>
<evidence type="ECO:0000313" key="8">
    <source>
        <dbReference type="EMBL" id="MBW9064963.1"/>
    </source>
</evidence>
<keyword evidence="2" id="KW-0813">Transport</keyword>
<comment type="subcellular location">
    <subcellularLocation>
        <location evidence="1">Membrane</location>
        <topology evidence="1">Multi-pass membrane protein</topology>
    </subcellularLocation>
</comment>
<dbReference type="Pfam" id="PF07690">
    <property type="entry name" value="MFS_1"/>
    <property type="match status" value="1"/>
</dbReference>
<dbReference type="InterPro" id="IPR011701">
    <property type="entry name" value="MFS"/>
</dbReference>
<feature type="transmembrane region" description="Helical" evidence="6">
    <location>
        <begin position="92"/>
        <end position="115"/>
    </location>
</feature>
<keyword evidence="5 6" id="KW-0472">Membrane</keyword>
<evidence type="ECO:0000256" key="2">
    <source>
        <dbReference type="ARBA" id="ARBA00022448"/>
    </source>
</evidence>
<proteinExistence type="predicted"/>
<dbReference type="PANTHER" id="PTHR42718">
    <property type="entry name" value="MAJOR FACILITATOR SUPERFAMILY MULTIDRUG TRANSPORTER MFSC"/>
    <property type="match status" value="1"/>
</dbReference>
<dbReference type="SUPFAM" id="SSF103473">
    <property type="entry name" value="MFS general substrate transporter"/>
    <property type="match status" value="1"/>
</dbReference>
<dbReference type="InterPro" id="IPR036259">
    <property type="entry name" value="MFS_trans_sf"/>
</dbReference>
<dbReference type="Proteomes" id="UP000757604">
    <property type="component" value="Unassembled WGS sequence"/>
</dbReference>
<evidence type="ECO:0000256" key="6">
    <source>
        <dbReference type="SAM" id="Phobius"/>
    </source>
</evidence>
<dbReference type="PRINTS" id="PR01036">
    <property type="entry name" value="TCRTETB"/>
</dbReference>
<feature type="transmembrane region" description="Helical" evidence="6">
    <location>
        <begin position="494"/>
        <end position="513"/>
    </location>
</feature>
<feature type="transmembrane region" description="Helical" evidence="6">
    <location>
        <begin position="21"/>
        <end position="40"/>
    </location>
</feature>
<feature type="transmembrane region" description="Helical" evidence="6">
    <location>
        <begin position="147"/>
        <end position="168"/>
    </location>
</feature>
<dbReference type="InterPro" id="IPR020846">
    <property type="entry name" value="MFS_dom"/>
</dbReference>
<evidence type="ECO:0000256" key="3">
    <source>
        <dbReference type="ARBA" id="ARBA00022692"/>
    </source>
</evidence>
<protein>
    <submittedName>
        <fullName evidence="8">MFS transporter</fullName>
    </submittedName>
</protein>
<name>A0ABS7HFD4_9HYPH</name>
<feature type="transmembrane region" description="Helical" evidence="6">
    <location>
        <begin position="174"/>
        <end position="196"/>
    </location>
</feature>
<evidence type="ECO:0000259" key="7">
    <source>
        <dbReference type="PROSITE" id="PS50850"/>
    </source>
</evidence>
<feature type="transmembrane region" description="Helical" evidence="6">
    <location>
        <begin position="342"/>
        <end position="364"/>
    </location>
</feature>
<sequence>MPLPQKVTLPAITPLTSSQKLLLTTGLAGSFLINVSAQFVTTNIADLQGGIGATPDEASWISTVYTMASFAGIVASGPLIKTFGLKRYLTANAVVFSLAAFACMLIAQLNAIIAFRFIQGLAAGGFGPVAFISVFMVMGGRRLPMGLTLLGFVLLFPATLGPTMSGYIEDSFGWRSFFFTQVLIGAVLAIAAVSFLPRQPVSWSGLKTDWTAILMLSAALGFLVIVLSQGTRRFWFDNDMIVWCTVACVSAWAGFIFLCRFSPLPIIAPRLLLKRSFGIPIALNLVFRAGFVVTSYLVPLFLGTVQGYRPLEVAGLLGWAAIAQLAALPLVWGLLQRFDSRLIMGLGLLLCGIGTALGIAGTGLSSGDQFQTMVFVFAVGQLFFLVPDLLIGAGSLTPPDLPTASLAFNMTTLGGTTLGSALVSHLVTEREKFHSNILTENLSLYDPVVSDRITVIATSLGSRLVDDAAVTARAVSFVGAIARKEAWVLAFNDGFLAVAVILTISAAGVLAIGKSPAHRTKGEAK</sequence>
<feature type="transmembrane region" description="Helical" evidence="6">
    <location>
        <begin position="406"/>
        <end position="427"/>
    </location>
</feature>
<dbReference type="EMBL" id="JAEUAO010000004">
    <property type="protein sequence ID" value="MBW9064963.1"/>
    <property type="molecule type" value="Genomic_DNA"/>
</dbReference>
<feature type="transmembrane region" description="Helical" evidence="6">
    <location>
        <begin position="314"/>
        <end position="335"/>
    </location>
</feature>
<accession>A0ABS7HFD4</accession>
<dbReference type="PROSITE" id="PS50850">
    <property type="entry name" value="MFS"/>
    <property type="match status" value="1"/>
</dbReference>
<evidence type="ECO:0000256" key="1">
    <source>
        <dbReference type="ARBA" id="ARBA00004141"/>
    </source>
</evidence>
<keyword evidence="4 6" id="KW-1133">Transmembrane helix</keyword>
<feature type="transmembrane region" description="Helical" evidence="6">
    <location>
        <begin position="240"/>
        <end position="261"/>
    </location>
</feature>
<dbReference type="Gene3D" id="1.20.1720.10">
    <property type="entry name" value="Multidrug resistance protein D"/>
    <property type="match status" value="1"/>
</dbReference>
<evidence type="ECO:0000256" key="5">
    <source>
        <dbReference type="ARBA" id="ARBA00023136"/>
    </source>
</evidence>